<sequence length="991" mass="112352">MVTDTLIQLATSMRQAVSRRLGWTGSSDLLRLPDELLYHICAGVADADKQPYLGQYIQHLDALAEIAYAKFAEREFTWSAEVDGVLVRLLAMSPNLRSVDVFPVKKKAAVAMKWLDVLRMLRRLDLVIVTDPSPEYTLRHLVFPFLSYRKIPSRVRLSIENFRFHGHILAHHRHAVVAGNTSLSITEGGVDDAESWRHHPLSFPKLQHLTLAPPALPLCLSRGLAPPTLQSFTIRTSSMLRKRAVEDRDVLEKFWIDRYQPFLSELHQLPALERMYLELAPFNADILPWRGAAVRNAETDADILDAISSLNMLRRLEVLTVPDDDEPDVLPATKAYCKTRGIELVIVPEALEEEEEEEEEDDEEEGEDFEGDQERDGDAVDERAGGRCAVFEFSPSSSSSAHGPRRATTASQDTPTAILPPHTFYEPVSPIASRPSIPRAMSSAILYLPEELLDLICDYVVELERDGIVTTLALLSTCRRLFPSARRALWFDPTRILRRHGWDRALLFQNVLLKKPDLGRLIVHLDWLVEVHSALYEARVNHLSIENWTRHLLSACPGLRSLAVFPSIESEWPAELTALSSLRHLTIAARWADAWFERDWTNYFAFLDTLDVSRLTSLTLSDFYAETLDYRQPIILPPLALCLNRFEIWSDSSHQQVPLDLRNVGRMTVRPEYHAGLGFLPDILPSGLEYLTLEPLYTARFMSSTASYATNRQFFFPFHALPRLSVLRHLILHFVRLDYNAFCDLVDAAPHLEHIDFKYSGWDGCEWDYPPELINAALASLLGDLPLLRFLDLGVLPVANYRSPMRPLTEYCAGRGIEFQWRPVAGPLPGYEVAGDPGEIIDPGPLDEQDEIEADIRHPRAVLQREPQLGDVDLSDALVEDPFGSAPSSREATPAEARQFQIVFEDLSDSSNTDSSSTPSPPSSPDYLPAPLDDPRLASDYEARDTVDEPDEEPWWDWSRPCDFEAADKAWRSWRRMLRPGRSPFRKRDGI</sequence>
<accession>A0A0K3CDZ9</accession>
<evidence type="ECO:0000313" key="3">
    <source>
        <dbReference type="Proteomes" id="UP000199069"/>
    </source>
</evidence>
<feature type="compositionally biased region" description="Acidic residues" evidence="1">
    <location>
        <begin position="350"/>
        <end position="371"/>
    </location>
</feature>
<name>A0A0K3CDZ9_RHOTO</name>
<organism evidence="2 3">
    <name type="scientific">Rhodotorula toruloides</name>
    <name type="common">Yeast</name>
    <name type="synonym">Rhodosporidium toruloides</name>
    <dbReference type="NCBI Taxonomy" id="5286"/>
    <lineage>
        <taxon>Eukaryota</taxon>
        <taxon>Fungi</taxon>
        <taxon>Dikarya</taxon>
        <taxon>Basidiomycota</taxon>
        <taxon>Pucciniomycotina</taxon>
        <taxon>Microbotryomycetes</taxon>
        <taxon>Sporidiobolales</taxon>
        <taxon>Sporidiobolaceae</taxon>
        <taxon>Rhodotorula</taxon>
    </lineage>
</organism>
<gene>
    <name evidence="2" type="primary">FGENESH: predicted gene_7.210</name>
    <name evidence="2" type="ORF">BN2166_0038250</name>
</gene>
<feature type="region of interest" description="Disordered" evidence="1">
    <location>
        <begin position="347"/>
        <end position="380"/>
    </location>
</feature>
<feature type="compositionally biased region" description="Low complexity" evidence="1">
    <location>
        <begin position="909"/>
        <end position="918"/>
    </location>
</feature>
<feature type="non-terminal residue" evidence="2">
    <location>
        <position position="991"/>
    </location>
</feature>
<dbReference type="EMBL" id="CWKI01000007">
    <property type="protein sequence ID" value="CTR07964.1"/>
    <property type="molecule type" value="Genomic_DNA"/>
</dbReference>
<feature type="compositionally biased region" description="Basic and acidic residues" evidence="1">
    <location>
        <begin position="933"/>
        <end position="947"/>
    </location>
</feature>
<dbReference type="SUPFAM" id="SSF52047">
    <property type="entry name" value="RNI-like"/>
    <property type="match status" value="1"/>
</dbReference>
<dbReference type="Proteomes" id="UP000199069">
    <property type="component" value="Unassembled WGS sequence"/>
</dbReference>
<feature type="region of interest" description="Disordered" evidence="1">
    <location>
        <begin position="908"/>
        <end position="959"/>
    </location>
</feature>
<reference evidence="2 3" key="1">
    <citation type="submission" date="2015-07" db="EMBL/GenBank/DDBJ databases">
        <authorList>
            <person name="Cajimat M.N.B."/>
            <person name="Milazzo M.L."/>
            <person name="Fulhorst C.F."/>
        </authorList>
    </citation>
    <scope>NUCLEOTIDE SEQUENCE [LARGE SCALE GENOMIC DNA]</scope>
    <source>
        <strain evidence="2">Single colony</strain>
    </source>
</reference>
<evidence type="ECO:0000313" key="2">
    <source>
        <dbReference type="EMBL" id="CTR07964.1"/>
    </source>
</evidence>
<keyword evidence="3" id="KW-1185">Reference proteome</keyword>
<protein>
    <submittedName>
        <fullName evidence="2">FGENESH: predicted gene_7.210 protein</fullName>
    </submittedName>
</protein>
<feature type="region of interest" description="Disordered" evidence="1">
    <location>
        <begin position="392"/>
        <end position="422"/>
    </location>
</feature>
<proteinExistence type="predicted"/>
<evidence type="ECO:0000256" key="1">
    <source>
        <dbReference type="SAM" id="MobiDB-lite"/>
    </source>
</evidence>
<dbReference type="AlphaFoldDB" id="A0A0K3CDZ9"/>